<gene>
    <name evidence="1" type="ORF">LTRI10_LOCUS36991</name>
</gene>
<evidence type="ECO:0000313" key="2">
    <source>
        <dbReference type="Proteomes" id="UP001497516"/>
    </source>
</evidence>
<evidence type="ECO:0000313" key="1">
    <source>
        <dbReference type="EMBL" id="CAL1396636.1"/>
    </source>
</evidence>
<accession>A0AAV2FEE6</accession>
<sequence>MRKTVMDQVEARMVETGDWIDRLRKCFSVLIASRTGENDTCTVGKSNVHYSVRFSDRFELAGLMSIGLGQLGRPIIHSRSHVSFTIVKVDQ</sequence>
<dbReference type="Proteomes" id="UP001497516">
    <property type="component" value="Chromosome 6"/>
</dbReference>
<dbReference type="AlphaFoldDB" id="A0AAV2FEE6"/>
<protein>
    <submittedName>
        <fullName evidence="1">Uncharacterized protein</fullName>
    </submittedName>
</protein>
<reference evidence="1 2" key="1">
    <citation type="submission" date="2024-04" db="EMBL/GenBank/DDBJ databases">
        <authorList>
            <person name="Fracassetti M."/>
        </authorList>
    </citation>
    <scope>NUCLEOTIDE SEQUENCE [LARGE SCALE GENOMIC DNA]</scope>
</reference>
<dbReference type="EMBL" id="OZ034819">
    <property type="protein sequence ID" value="CAL1396636.1"/>
    <property type="molecule type" value="Genomic_DNA"/>
</dbReference>
<organism evidence="1 2">
    <name type="scientific">Linum trigynum</name>
    <dbReference type="NCBI Taxonomy" id="586398"/>
    <lineage>
        <taxon>Eukaryota</taxon>
        <taxon>Viridiplantae</taxon>
        <taxon>Streptophyta</taxon>
        <taxon>Embryophyta</taxon>
        <taxon>Tracheophyta</taxon>
        <taxon>Spermatophyta</taxon>
        <taxon>Magnoliopsida</taxon>
        <taxon>eudicotyledons</taxon>
        <taxon>Gunneridae</taxon>
        <taxon>Pentapetalae</taxon>
        <taxon>rosids</taxon>
        <taxon>fabids</taxon>
        <taxon>Malpighiales</taxon>
        <taxon>Linaceae</taxon>
        <taxon>Linum</taxon>
    </lineage>
</organism>
<proteinExistence type="predicted"/>
<keyword evidence="2" id="KW-1185">Reference proteome</keyword>
<name>A0AAV2FEE6_9ROSI</name>